<evidence type="ECO:0000256" key="8">
    <source>
        <dbReference type="ARBA" id="ARBA00022927"/>
    </source>
</evidence>
<name>A0ABV7CQZ3_9GAMM</name>
<evidence type="ECO:0000256" key="7">
    <source>
        <dbReference type="ARBA" id="ARBA00022692"/>
    </source>
</evidence>
<evidence type="ECO:0000256" key="9">
    <source>
        <dbReference type="ARBA" id="ARBA00023136"/>
    </source>
</evidence>
<dbReference type="InterPro" id="IPR022792">
    <property type="entry name" value="T2SS_protein-GspN"/>
</dbReference>
<keyword evidence="8" id="KW-0653">Protein transport</keyword>
<comment type="similarity">
    <text evidence="2">Belongs to the GSP N family.</text>
</comment>
<keyword evidence="9" id="KW-0472">Membrane</keyword>
<keyword evidence="7" id="KW-0812">Transmembrane</keyword>
<comment type="caution">
    <text evidence="11">The sequence shown here is derived from an EMBL/GenBank/DDBJ whole genome shotgun (WGS) entry which is preliminary data.</text>
</comment>
<accession>A0ABV7CQZ3</accession>
<evidence type="ECO:0000256" key="10">
    <source>
        <dbReference type="ARBA" id="ARBA00030772"/>
    </source>
</evidence>
<evidence type="ECO:0000256" key="1">
    <source>
        <dbReference type="ARBA" id="ARBA00004533"/>
    </source>
</evidence>
<evidence type="ECO:0000256" key="4">
    <source>
        <dbReference type="ARBA" id="ARBA00022448"/>
    </source>
</evidence>
<evidence type="ECO:0000256" key="3">
    <source>
        <dbReference type="ARBA" id="ARBA00021563"/>
    </source>
</evidence>
<keyword evidence="6" id="KW-0997">Cell inner membrane</keyword>
<dbReference type="Proteomes" id="UP001595453">
    <property type="component" value="Unassembled WGS sequence"/>
</dbReference>
<evidence type="ECO:0000256" key="2">
    <source>
        <dbReference type="ARBA" id="ARBA00007208"/>
    </source>
</evidence>
<proteinExistence type="inferred from homology"/>
<gene>
    <name evidence="11" type="ORF">ACFOEE_20085</name>
</gene>
<keyword evidence="12" id="KW-1185">Reference proteome</keyword>
<comment type="subcellular location">
    <subcellularLocation>
        <location evidence="1">Cell inner membrane</location>
    </subcellularLocation>
</comment>
<protein>
    <recommendedName>
        <fullName evidence="3">Type II secretion system protein N</fullName>
    </recommendedName>
    <alternativeName>
        <fullName evidence="10">General secretion pathway protein N</fullName>
    </alternativeName>
</protein>
<dbReference type="RefSeq" id="WP_377128807.1">
    <property type="nucleotide sequence ID" value="NZ_JBHRSD010000048.1"/>
</dbReference>
<organism evidence="11 12">
    <name type="scientific">Pseudoalteromonas fenneropenaei</name>
    <dbReference type="NCBI Taxonomy" id="1737459"/>
    <lineage>
        <taxon>Bacteria</taxon>
        <taxon>Pseudomonadati</taxon>
        <taxon>Pseudomonadota</taxon>
        <taxon>Gammaproteobacteria</taxon>
        <taxon>Alteromonadales</taxon>
        <taxon>Pseudoalteromonadaceae</taxon>
        <taxon>Pseudoalteromonas</taxon>
    </lineage>
</organism>
<dbReference type="Pfam" id="PF01203">
    <property type="entry name" value="T2SSN"/>
    <property type="match status" value="1"/>
</dbReference>
<keyword evidence="4" id="KW-0813">Transport</keyword>
<evidence type="ECO:0000313" key="11">
    <source>
        <dbReference type="EMBL" id="MFC3034811.1"/>
    </source>
</evidence>
<keyword evidence="5" id="KW-1003">Cell membrane</keyword>
<reference evidence="12" key="1">
    <citation type="journal article" date="2019" name="Int. J. Syst. Evol. Microbiol.">
        <title>The Global Catalogue of Microorganisms (GCM) 10K type strain sequencing project: providing services to taxonomists for standard genome sequencing and annotation.</title>
        <authorList>
            <consortium name="The Broad Institute Genomics Platform"/>
            <consortium name="The Broad Institute Genome Sequencing Center for Infectious Disease"/>
            <person name="Wu L."/>
            <person name="Ma J."/>
        </authorList>
    </citation>
    <scope>NUCLEOTIDE SEQUENCE [LARGE SCALE GENOMIC DNA]</scope>
    <source>
        <strain evidence="12">KCTC 42730</strain>
    </source>
</reference>
<evidence type="ECO:0000313" key="12">
    <source>
        <dbReference type="Proteomes" id="UP001595453"/>
    </source>
</evidence>
<evidence type="ECO:0000256" key="6">
    <source>
        <dbReference type="ARBA" id="ARBA00022519"/>
    </source>
</evidence>
<dbReference type="EMBL" id="JBHRSD010000048">
    <property type="protein sequence ID" value="MFC3034811.1"/>
    <property type="molecule type" value="Genomic_DNA"/>
</dbReference>
<evidence type="ECO:0000256" key="5">
    <source>
        <dbReference type="ARBA" id="ARBA00022475"/>
    </source>
</evidence>
<sequence length="252" mass="27511">MKKTLSLTLLFVGCFVLFTVWHLPANVAFHAFASKLSNQLQFGQITGSIWNGQVTEIRVQQMPLKNVRWEISPWALLRGNLQAQVQLGNARVKEEISGHGAVTFGLFNQTIALHDATLRTSVEQAMAHVTLPLPVQAKGRVILEIQQYQSGMPYCQALQGEIHSPEIEVQGVNSWFSIGELAGSLGCKSGDIAVNVLAENRLGLQADAVLSANLQFKVAGKIKPDASLPKEVHDAVKFLGRADADGFYPIKL</sequence>